<name>A0A5R9BYY3_9LACT</name>
<evidence type="ECO:0000259" key="1">
    <source>
        <dbReference type="Pfam" id="PF18765"/>
    </source>
</evidence>
<dbReference type="Proteomes" id="UP000307201">
    <property type="component" value="Unassembled WGS sequence"/>
</dbReference>
<comment type="caution">
    <text evidence="2">The sequence shown here is derived from an EMBL/GenBank/DDBJ whole genome shotgun (WGS) entry which is preliminary data.</text>
</comment>
<protein>
    <submittedName>
        <fullName evidence="2">Nucleotidyltransferase domain-containing protein</fullName>
    </submittedName>
</protein>
<reference evidence="2 3" key="1">
    <citation type="submission" date="2019-05" db="EMBL/GenBank/DDBJ databases">
        <title>The metagenome of a microbial culture collection derived from dairy environment covers the genomic content of the human microbiome.</title>
        <authorList>
            <person name="Roder T."/>
            <person name="Wuthrich D."/>
            <person name="Sattari Z."/>
            <person name="Von Ah U."/>
            <person name="Bar C."/>
            <person name="Ronchi F."/>
            <person name="Macpherson A.J."/>
            <person name="Ganal-Vonarburg S.C."/>
            <person name="Bruggmann R."/>
            <person name="Vergeres G."/>
        </authorList>
    </citation>
    <scope>NUCLEOTIDE SEQUENCE [LARGE SCALE GENOMIC DNA]</scope>
    <source>
        <strain evidence="2 3">FAM 24235</strain>
    </source>
</reference>
<organism evidence="2 3">
    <name type="scientific">Marinilactibacillus psychrotolerans</name>
    <dbReference type="NCBI Taxonomy" id="191770"/>
    <lineage>
        <taxon>Bacteria</taxon>
        <taxon>Bacillati</taxon>
        <taxon>Bacillota</taxon>
        <taxon>Bacilli</taxon>
        <taxon>Lactobacillales</taxon>
        <taxon>Carnobacteriaceae</taxon>
        <taxon>Marinilactibacillus</taxon>
    </lineage>
</organism>
<proteinExistence type="predicted"/>
<dbReference type="InterPro" id="IPR041633">
    <property type="entry name" value="Polbeta"/>
</dbReference>
<dbReference type="OrthoDB" id="9803106at2"/>
<gene>
    <name evidence="2" type="ORF">FEZ48_11790</name>
</gene>
<dbReference type="InterPro" id="IPR043519">
    <property type="entry name" value="NT_sf"/>
</dbReference>
<dbReference type="Gene3D" id="3.30.460.10">
    <property type="entry name" value="Beta Polymerase, domain 2"/>
    <property type="match status" value="1"/>
</dbReference>
<dbReference type="CDD" id="cd05403">
    <property type="entry name" value="NT_KNTase_like"/>
    <property type="match status" value="1"/>
</dbReference>
<dbReference type="Pfam" id="PF18765">
    <property type="entry name" value="Polbeta"/>
    <property type="match status" value="1"/>
</dbReference>
<dbReference type="SUPFAM" id="SSF81301">
    <property type="entry name" value="Nucleotidyltransferase"/>
    <property type="match status" value="1"/>
</dbReference>
<accession>A0A5R9BYY3</accession>
<keyword evidence="2" id="KW-0808">Transferase</keyword>
<dbReference type="AlphaFoldDB" id="A0A5R9BYY3"/>
<sequence length="109" mass="12499">MLSYPLPLLILKRKSFLDYFRLSIDEKLVFGSRAIGNEKTGSDIDLALVGEGIQYEDVLNISSLLNEEAPIPYYVDVVHYDSLSNKDLKDQIINEGQALFKYEHLRSFK</sequence>
<dbReference type="STRING" id="191770.SAMN04488013_11136"/>
<evidence type="ECO:0000313" key="2">
    <source>
        <dbReference type="EMBL" id="TLQ05906.1"/>
    </source>
</evidence>
<feature type="domain" description="Polymerase beta nucleotidyltransferase" evidence="1">
    <location>
        <begin position="27"/>
        <end position="102"/>
    </location>
</feature>
<evidence type="ECO:0000313" key="3">
    <source>
        <dbReference type="Proteomes" id="UP000307201"/>
    </source>
</evidence>
<dbReference type="EMBL" id="VBTE01000046">
    <property type="protein sequence ID" value="TLQ05906.1"/>
    <property type="molecule type" value="Genomic_DNA"/>
</dbReference>
<dbReference type="GO" id="GO:0016740">
    <property type="term" value="F:transferase activity"/>
    <property type="evidence" value="ECO:0007669"/>
    <property type="project" value="UniProtKB-KW"/>
</dbReference>